<comment type="caution">
    <text evidence="1">The sequence shown here is derived from an EMBL/GenBank/DDBJ whole genome shotgun (WGS) entry which is preliminary data.</text>
</comment>
<dbReference type="EMBL" id="AJMT01000007">
    <property type="protein sequence ID" value="EIG30418.1"/>
    <property type="molecule type" value="Genomic_DNA"/>
</dbReference>
<protein>
    <submittedName>
        <fullName evidence="1">Uncharacterized protein</fullName>
    </submittedName>
</protein>
<evidence type="ECO:0000313" key="2">
    <source>
        <dbReference type="Proteomes" id="UP000004473"/>
    </source>
</evidence>
<organism evidence="1 2">
    <name type="scientific">Neisseria sicca VK64</name>
    <dbReference type="NCBI Taxonomy" id="1095748"/>
    <lineage>
        <taxon>Bacteria</taxon>
        <taxon>Pseudomonadati</taxon>
        <taxon>Pseudomonadota</taxon>
        <taxon>Betaproteobacteria</taxon>
        <taxon>Neisseriales</taxon>
        <taxon>Neisseriaceae</taxon>
        <taxon>Neisseria</taxon>
    </lineage>
</organism>
<name>I2NX57_NEISI</name>
<gene>
    <name evidence="1" type="ORF">HMPREF1051_1264</name>
</gene>
<dbReference type="AlphaFoldDB" id="I2NX57"/>
<dbReference type="PATRIC" id="fig|1095748.3.peg.98"/>
<evidence type="ECO:0000313" key="1">
    <source>
        <dbReference type="EMBL" id="EIG30418.1"/>
    </source>
</evidence>
<sequence>MRLLSSAFCTGCFNTQPPEGGWEVFAAVMDVSGLFQHTAA</sequence>
<proteinExistence type="predicted"/>
<reference evidence="1 2" key="1">
    <citation type="submission" date="2012-04" db="EMBL/GenBank/DDBJ databases">
        <authorList>
            <person name="Harkins D.M."/>
            <person name="Madupu R."/>
            <person name="Durkin A.S."/>
            <person name="Torralba M."/>
            <person name="Methe B."/>
            <person name="Sutton G.G."/>
            <person name="Nelson K.E."/>
        </authorList>
    </citation>
    <scope>NUCLEOTIDE SEQUENCE [LARGE SCALE GENOMIC DNA]</scope>
    <source>
        <strain evidence="1 2">VK64</strain>
    </source>
</reference>
<accession>I2NX57</accession>
<dbReference type="Proteomes" id="UP000004473">
    <property type="component" value="Unassembled WGS sequence"/>
</dbReference>